<sequence>MKKVRVFMIVSVVLILMSTITFAILYHQPDLEYQTIHGDVSALQNIKVNMKINTQRYENSSHASLTFEKGNMHTNIDKKSNIKMMKDLSFDDSVSVYIDYKNAKANSEWKKQDKYKNRTVSQADMVYTIFLPTGLAVYNNQNYHPMNITINPELTMYSNDDYEIIEELYDESTNSIYRLQDLHDQDNIYAYSNNNTNLIVQDQDDYYFVPYRDAYTKGTSHIYRIYIKDEKAYYEELASLPEHQKELKLYTYNHKLYMIVKKQGDYYFQKYDEKGNFLKEVKLSDKRINYIFIHNHIISIMDEDNCYIVDMDTMKILDQCSLEMVEKSDNNKNVSFRYEDILYKDNTFYFVAKIYGYLEETNVSYTNMEIIAIKGNKELYRGLMKLESKTDSQVYTNYSYVDVSANLE</sequence>
<dbReference type="RefSeq" id="WP_117454381.1">
    <property type="nucleotide sequence ID" value="NZ_CP060636.1"/>
</dbReference>
<dbReference type="EMBL" id="CP060636">
    <property type="protein sequence ID" value="QNM13221.1"/>
    <property type="molecule type" value="Genomic_DNA"/>
</dbReference>
<keyword evidence="2" id="KW-1185">Reference proteome</keyword>
<proteinExistence type="predicted"/>
<reference evidence="1 2" key="1">
    <citation type="submission" date="2020-08" db="EMBL/GenBank/DDBJ databases">
        <authorList>
            <person name="Liu C."/>
            <person name="Sun Q."/>
        </authorList>
    </citation>
    <scope>NUCLEOTIDE SEQUENCE [LARGE SCALE GENOMIC DNA]</scope>
    <source>
        <strain evidence="1 2">NSJ-61</strain>
    </source>
</reference>
<protein>
    <submittedName>
        <fullName evidence="1">Uncharacterized protein</fullName>
    </submittedName>
</protein>
<evidence type="ECO:0000313" key="2">
    <source>
        <dbReference type="Proteomes" id="UP000515856"/>
    </source>
</evidence>
<name>A0A7G9GQY9_9FIRM</name>
<organism evidence="1 2">
    <name type="scientific">[Eubacterium] hominis</name>
    <dbReference type="NCBI Taxonomy" id="2764325"/>
    <lineage>
        <taxon>Bacteria</taxon>
        <taxon>Bacillati</taxon>
        <taxon>Bacillota</taxon>
        <taxon>Erysipelotrichia</taxon>
        <taxon>Erysipelotrichales</taxon>
        <taxon>Erysipelotrichaceae</taxon>
        <taxon>Amedibacillus</taxon>
    </lineage>
</organism>
<dbReference type="AlphaFoldDB" id="A0A7G9GQY9"/>
<dbReference type="Proteomes" id="UP000515856">
    <property type="component" value="Chromosome"/>
</dbReference>
<evidence type="ECO:0000313" key="1">
    <source>
        <dbReference type="EMBL" id="QNM13221.1"/>
    </source>
</evidence>
<accession>A0A7G9GQY9</accession>
<gene>
    <name evidence="1" type="ORF">H9Q80_04510</name>
</gene>
<dbReference type="KEGG" id="ehn:H9Q80_04510"/>